<dbReference type="Proteomes" id="UP001595765">
    <property type="component" value="Unassembled WGS sequence"/>
</dbReference>
<accession>A0ABV8HX23</accession>
<keyword evidence="2" id="KW-1133">Transmembrane helix</keyword>
<gene>
    <name evidence="4" type="ORF">ACFO3J_29135</name>
</gene>
<dbReference type="Pfam" id="PF07228">
    <property type="entry name" value="SpoIIE"/>
    <property type="match status" value="1"/>
</dbReference>
<evidence type="ECO:0000313" key="4">
    <source>
        <dbReference type="EMBL" id="MFC4035503.1"/>
    </source>
</evidence>
<evidence type="ECO:0000256" key="1">
    <source>
        <dbReference type="ARBA" id="ARBA00022801"/>
    </source>
</evidence>
<dbReference type="EMBL" id="JBHSBB010000027">
    <property type="protein sequence ID" value="MFC4035503.1"/>
    <property type="molecule type" value="Genomic_DNA"/>
</dbReference>
<evidence type="ECO:0000256" key="2">
    <source>
        <dbReference type="SAM" id="Phobius"/>
    </source>
</evidence>
<proteinExistence type="predicted"/>
<comment type="caution">
    <text evidence="4">The sequence shown here is derived from an EMBL/GenBank/DDBJ whole genome shotgun (WGS) entry which is preliminary data.</text>
</comment>
<organism evidence="4 5">
    <name type="scientific">Streptomyces polygonati</name>
    <dbReference type="NCBI Taxonomy" id="1617087"/>
    <lineage>
        <taxon>Bacteria</taxon>
        <taxon>Bacillati</taxon>
        <taxon>Actinomycetota</taxon>
        <taxon>Actinomycetes</taxon>
        <taxon>Kitasatosporales</taxon>
        <taxon>Streptomycetaceae</taxon>
        <taxon>Streptomyces</taxon>
    </lineage>
</organism>
<dbReference type="RefSeq" id="WP_386435545.1">
    <property type="nucleotide sequence ID" value="NZ_JBHSBB010000027.1"/>
</dbReference>
<dbReference type="PANTHER" id="PTHR43156">
    <property type="entry name" value="STAGE II SPORULATION PROTEIN E-RELATED"/>
    <property type="match status" value="1"/>
</dbReference>
<sequence length="380" mass="40132">MGLRSRLAAMEEPTGVKGGWGLLAGSAVVIVGVPIADAFLPHDIHLAHVLVVPVALVSAFGGPRRGFVAALLSVASILVASGERHVLSTENVIVELVSLIVLSVLLILFSHLREKRERELERLRLASDTAQGVVLRALPPRAGPLSIASEYMAADLGTRVGGDMYAVARTAHATRLLIGDVRGHGLSSIGDTESVLGAFRAEAHRQGPLPQLVASLEEGFRWSLTELPEGPSQTDTGERFVTAAIIEIPDDEPCAHVINCGHPSPLLLHRGDATLLNVPEPAPPLGLGTLGRMGESAYAVSTFPFAPGDRLILYTDGVTEARDPSGAFYPLLARAVTWGGDRPGPLLKAMTGDLLAHVAGPLEDDMAVVAVQREIRARAR</sequence>
<dbReference type="SMART" id="SM00331">
    <property type="entry name" value="PP2C_SIG"/>
    <property type="match status" value="1"/>
</dbReference>
<feature type="transmembrane region" description="Helical" evidence="2">
    <location>
        <begin position="92"/>
        <end position="112"/>
    </location>
</feature>
<dbReference type="Gene3D" id="3.60.40.10">
    <property type="entry name" value="PPM-type phosphatase domain"/>
    <property type="match status" value="1"/>
</dbReference>
<keyword evidence="1 4" id="KW-0378">Hydrolase</keyword>
<evidence type="ECO:0000313" key="5">
    <source>
        <dbReference type="Proteomes" id="UP001595765"/>
    </source>
</evidence>
<dbReference type="GO" id="GO:0004722">
    <property type="term" value="F:protein serine/threonine phosphatase activity"/>
    <property type="evidence" value="ECO:0007669"/>
    <property type="project" value="UniProtKB-EC"/>
</dbReference>
<keyword evidence="2" id="KW-0812">Transmembrane</keyword>
<feature type="domain" description="PPM-type phosphatase" evidence="3">
    <location>
        <begin position="145"/>
        <end position="373"/>
    </location>
</feature>
<feature type="transmembrane region" description="Helical" evidence="2">
    <location>
        <begin position="46"/>
        <end position="62"/>
    </location>
</feature>
<keyword evidence="5" id="KW-1185">Reference proteome</keyword>
<reference evidence="5" key="1">
    <citation type="journal article" date="2019" name="Int. J. Syst. Evol. Microbiol.">
        <title>The Global Catalogue of Microorganisms (GCM) 10K type strain sequencing project: providing services to taxonomists for standard genome sequencing and annotation.</title>
        <authorList>
            <consortium name="The Broad Institute Genomics Platform"/>
            <consortium name="The Broad Institute Genome Sequencing Center for Infectious Disease"/>
            <person name="Wu L."/>
            <person name="Ma J."/>
        </authorList>
    </citation>
    <scope>NUCLEOTIDE SEQUENCE [LARGE SCALE GENOMIC DNA]</scope>
    <source>
        <strain evidence="5">CGMCC 4.7237</strain>
    </source>
</reference>
<feature type="transmembrane region" description="Helical" evidence="2">
    <location>
        <begin position="20"/>
        <end position="40"/>
    </location>
</feature>
<dbReference type="InterPro" id="IPR001932">
    <property type="entry name" value="PPM-type_phosphatase-like_dom"/>
</dbReference>
<dbReference type="PANTHER" id="PTHR43156:SF2">
    <property type="entry name" value="STAGE II SPORULATION PROTEIN E"/>
    <property type="match status" value="1"/>
</dbReference>
<name>A0ABV8HX23_9ACTN</name>
<dbReference type="EC" id="3.1.3.16" evidence="4"/>
<dbReference type="SUPFAM" id="SSF81606">
    <property type="entry name" value="PP2C-like"/>
    <property type="match status" value="1"/>
</dbReference>
<keyword evidence="2" id="KW-0472">Membrane</keyword>
<dbReference type="InterPro" id="IPR052016">
    <property type="entry name" value="Bact_Sigma-Reg"/>
</dbReference>
<feature type="transmembrane region" description="Helical" evidence="2">
    <location>
        <begin position="67"/>
        <end position="86"/>
    </location>
</feature>
<protein>
    <submittedName>
        <fullName evidence="4">PP2C family protein-serine/threonine phosphatase</fullName>
        <ecNumber evidence="4">3.1.3.16</ecNumber>
    </submittedName>
</protein>
<dbReference type="InterPro" id="IPR036457">
    <property type="entry name" value="PPM-type-like_dom_sf"/>
</dbReference>
<evidence type="ECO:0000259" key="3">
    <source>
        <dbReference type="SMART" id="SM00331"/>
    </source>
</evidence>